<keyword evidence="2" id="KW-1185">Reference proteome</keyword>
<evidence type="ECO:0000313" key="1">
    <source>
        <dbReference type="EMBL" id="SAL96941.1"/>
    </source>
</evidence>
<reference evidence="1" key="1">
    <citation type="submission" date="2016-04" db="EMBL/GenBank/DDBJ databases">
        <authorList>
            <person name="Evans L.H."/>
            <person name="Alamgir A."/>
            <person name="Owens N."/>
            <person name="Weber N.D."/>
            <person name="Virtaneva K."/>
            <person name="Barbian K."/>
            <person name="Babar A."/>
            <person name="Rosenke K."/>
        </authorList>
    </citation>
    <scope>NUCLEOTIDE SEQUENCE [LARGE SCALE GENOMIC DNA]</scope>
    <source>
        <strain evidence="1">CBS 101.48</strain>
    </source>
</reference>
<dbReference type="Proteomes" id="UP000078561">
    <property type="component" value="Unassembled WGS sequence"/>
</dbReference>
<dbReference type="EMBL" id="LT551485">
    <property type="protein sequence ID" value="SAL96941.1"/>
    <property type="molecule type" value="Genomic_DNA"/>
</dbReference>
<dbReference type="InParanoid" id="A0A168LJT2"/>
<name>A0A168LJT2_ABSGL</name>
<organism evidence="1">
    <name type="scientific">Absidia glauca</name>
    <name type="common">Pin mould</name>
    <dbReference type="NCBI Taxonomy" id="4829"/>
    <lineage>
        <taxon>Eukaryota</taxon>
        <taxon>Fungi</taxon>
        <taxon>Fungi incertae sedis</taxon>
        <taxon>Mucoromycota</taxon>
        <taxon>Mucoromycotina</taxon>
        <taxon>Mucoromycetes</taxon>
        <taxon>Mucorales</taxon>
        <taxon>Cunninghamellaceae</taxon>
        <taxon>Absidia</taxon>
    </lineage>
</organism>
<proteinExistence type="predicted"/>
<gene>
    <name evidence="1" type="primary">ABSGL_02394.1 scaffold 3410</name>
</gene>
<accession>A0A168LJT2</accession>
<evidence type="ECO:0000313" key="2">
    <source>
        <dbReference type="Proteomes" id="UP000078561"/>
    </source>
</evidence>
<dbReference type="OrthoDB" id="2225686at2759"/>
<sequence length="463" mass="51904">MQEWIGIGISISDLTVDIFPFLVILTEPHGHFLDYVTLLLTVSSHDTATPIPPPLSPSPQQLVVDAKHTDGIITSLSTAPSSSSSPLQSITKGKRAPKRLSISSVVLWGLLQFYSSHPVIFDSSFIDRSYSLYLDTTSSLDRELLDSAYLSFLLPDHDDHLIVHENFDVTNAFHRLQLSIGTHKWKLPLENHLHLALATTSILLLSRNQYPNDLQPSFTQSNIEATIDRVDDVYTINSPTMDMTTTTAMISILEDLTNTEITSNQATIRLLGLDLPAHQSKFREARYIDPFLSGLFDDQDNDMYLRWTNEATLDARKNDDFLTTRLDLCISHLLGSNWNMDHGFGEAKSAHQGNNNYVVCQDLLRIGDGPHNQISSRCAACYYIMRELATVQVPGSLNDLSKLVLDMPRVLLVLDVFSRLCIPSLCPPCSNRHTPRINASIIQAVFSSSRDRKRACSLQRFHN</sequence>
<protein>
    <submittedName>
        <fullName evidence="1">Uncharacterized protein</fullName>
    </submittedName>
</protein>
<dbReference type="AlphaFoldDB" id="A0A168LJT2"/>
<dbReference type="OMA" id="WKLPLEN"/>